<sequence length="131" mass="14638">MSSENPLAHIHQAAEAVRQQLQVNDFDEAAVQRLANFIEEQRPLLNRDNIQGVVVALGAFLGQCMVQAYQGEWATGPDGTTGVGFRGERFFNPFFRVALQFDNGIKESVADFYASIPSRLAEPVKRRGWIQ</sequence>
<evidence type="ECO:0000313" key="2">
    <source>
        <dbReference type="Proteomes" id="UP000262802"/>
    </source>
</evidence>
<organism evidence="1 2">
    <name type="scientific">Hymenobacter oligotrophus</name>
    <dbReference type="NCBI Taxonomy" id="2319843"/>
    <lineage>
        <taxon>Bacteria</taxon>
        <taxon>Pseudomonadati</taxon>
        <taxon>Bacteroidota</taxon>
        <taxon>Cytophagia</taxon>
        <taxon>Cytophagales</taxon>
        <taxon>Hymenobacteraceae</taxon>
        <taxon>Hymenobacter</taxon>
    </lineage>
</organism>
<keyword evidence="2" id="KW-1185">Reference proteome</keyword>
<accession>A0A3B7R065</accession>
<proteinExistence type="predicted"/>
<gene>
    <name evidence="1" type="ORF">D3Y59_09720</name>
</gene>
<reference evidence="1 2" key="1">
    <citation type="submission" date="2018-09" db="EMBL/GenBank/DDBJ databases">
        <title>Hymenobacter medium sp. nov., isolated from R2A medium.</title>
        <authorList>
            <person name="Yingchao G."/>
        </authorList>
    </citation>
    <scope>NUCLEOTIDE SEQUENCE [LARGE SCALE GENOMIC DNA]</scope>
    <source>
        <strain evidence="2">sh-6</strain>
    </source>
</reference>
<dbReference type="Proteomes" id="UP000262802">
    <property type="component" value="Chromosome"/>
</dbReference>
<dbReference type="OrthoDB" id="7933343at2"/>
<evidence type="ECO:0000313" key="1">
    <source>
        <dbReference type="EMBL" id="AYA37305.1"/>
    </source>
</evidence>
<evidence type="ECO:0008006" key="3">
    <source>
        <dbReference type="Google" id="ProtNLM"/>
    </source>
</evidence>
<dbReference type="KEGG" id="hyh:D3Y59_09720"/>
<protein>
    <recommendedName>
        <fullName evidence="3">DUF3806 domain-containing protein</fullName>
    </recommendedName>
</protein>
<dbReference type="AlphaFoldDB" id="A0A3B7R065"/>
<name>A0A3B7R065_9BACT</name>
<dbReference type="RefSeq" id="WP_119444879.1">
    <property type="nucleotide sequence ID" value="NZ_CP032317.1"/>
</dbReference>
<dbReference type="EMBL" id="CP032317">
    <property type="protein sequence ID" value="AYA37305.1"/>
    <property type="molecule type" value="Genomic_DNA"/>
</dbReference>